<accession>A0A132B735</accession>
<dbReference type="KEGG" id="psco:LY89DRAFT_702322"/>
<reference evidence="1 2" key="1">
    <citation type="submission" date="2015-10" db="EMBL/GenBank/DDBJ databases">
        <title>Full genome of DAOMC 229536 Phialocephala scopiformis, a fungal endophyte of spruce producing the potent anti-insectan compound rugulosin.</title>
        <authorList>
            <consortium name="DOE Joint Genome Institute"/>
            <person name="Walker A.K."/>
            <person name="Frasz S.L."/>
            <person name="Seifert K.A."/>
            <person name="Miller J.D."/>
            <person name="Mondo S.J."/>
            <person name="Labutti K."/>
            <person name="Lipzen A."/>
            <person name="Dockter R."/>
            <person name="Kennedy M."/>
            <person name="Grigoriev I.V."/>
            <person name="Spatafora J.W."/>
        </authorList>
    </citation>
    <scope>NUCLEOTIDE SEQUENCE [LARGE SCALE GENOMIC DNA]</scope>
    <source>
        <strain evidence="1 2">CBS 120377</strain>
    </source>
</reference>
<dbReference type="Proteomes" id="UP000070700">
    <property type="component" value="Unassembled WGS sequence"/>
</dbReference>
<evidence type="ECO:0000313" key="1">
    <source>
        <dbReference type="EMBL" id="KUJ07487.1"/>
    </source>
</evidence>
<name>A0A132B735_MOLSC</name>
<organism evidence="1 2">
    <name type="scientific">Mollisia scopiformis</name>
    <name type="common">Conifer needle endophyte fungus</name>
    <name type="synonym">Phialocephala scopiformis</name>
    <dbReference type="NCBI Taxonomy" id="149040"/>
    <lineage>
        <taxon>Eukaryota</taxon>
        <taxon>Fungi</taxon>
        <taxon>Dikarya</taxon>
        <taxon>Ascomycota</taxon>
        <taxon>Pezizomycotina</taxon>
        <taxon>Leotiomycetes</taxon>
        <taxon>Helotiales</taxon>
        <taxon>Mollisiaceae</taxon>
        <taxon>Mollisia</taxon>
    </lineage>
</organism>
<dbReference type="RefSeq" id="XP_018061842.1">
    <property type="nucleotide sequence ID" value="XM_018217246.1"/>
</dbReference>
<dbReference type="InterPro" id="IPR004991">
    <property type="entry name" value="Aerolysin-like"/>
</dbReference>
<gene>
    <name evidence="1" type="ORF">LY89DRAFT_702322</name>
</gene>
<evidence type="ECO:0000313" key="2">
    <source>
        <dbReference type="Proteomes" id="UP000070700"/>
    </source>
</evidence>
<dbReference type="GeneID" id="28826972"/>
<dbReference type="InParanoid" id="A0A132B735"/>
<dbReference type="SUPFAM" id="SSF56973">
    <property type="entry name" value="Aerolisin/ETX pore-forming domain"/>
    <property type="match status" value="1"/>
</dbReference>
<dbReference type="EMBL" id="KQ947439">
    <property type="protein sequence ID" value="KUJ07487.1"/>
    <property type="molecule type" value="Genomic_DNA"/>
</dbReference>
<keyword evidence="2" id="KW-1185">Reference proteome</keyword>
<protein>
    <submittedName>
        <fullName evidence="1">Uncharacterized protein</fullName>
    </submittedName>
</protein>
<dbReference type="AlphaFoldDB" id="A0A132B735"/>
<sequence>MTAITPATQAELLTKLSSNALGTAPPILPSGTVSLFLDGSWTSRRLDLQINDYLPYQRQRIQSSMGNQVAFVAFNLPVEWAPTSFLQGSTCIDLVGTGITQGANLTTNEKREDISSFFWREVDLLMGAIELFSDTQFNGRRSTIFLSEWPARVVFNLDEWLLESLVSSTVVLYENVDGTGIQFTNIKGWGNTKQIASLSDFCFDNKMSSFRWDSILPVKEIIQPFDQTGENASSLGLPIVLQLSEADAQTVTATTTDQFVVGLSLSVGAEFQASAFVASTKETISVSVNFSYTRTNTVTRTDTKTIALSITETVTVPPNKRYAASLRADIRQIPATHYTTTAQRWYTTQLSGSELDTTNGWYKRTEPMTVLVEGSLACNI</sequence>
<dbReference type="Gene3D" id="2.170.15.10">
    <property type="entry name" value="Proaerolysin, chain A, domain 3"/>
    <property type="match status" value="1"/>
</dbReference>
<dbReference type="OrthoDB" id="4692089at2759"/>
<dbReference type="Pfam" id="PF03318">
    <property type="entry name" value="ETX_MTX2"/>
    <property type="match status" value="1"/>
</dbReference>
<proteinExistence type="predicted"/>